<evidence type="ECO:0000313" key="2">
    <source>
        <dbReference type="Proteomes" id="UP001500897"/>
    </source>
</evidence>
<dbReference type="EMBL" id="BAAANS010000025">
    <property type="protein sequence ID" value="GAA2103145.1"/>
    <property type="molecule type" value="Genomic_DNA"/>
</dbReference>
<proteinExistence type="predicted"/>
<accession>A0ABN2X1H1</accession>
<organism evidence="1 2">
    <name type="scientific">Kitasatospora saccharophila</name>
    <dbReference type="NCBI Taxonomy" id="407973"/>
    <lineage>
        <taxon>Bacteria</taxon>
        <taxon>Bacillati</taxon>
        <taxon>Actinomycetota</taxon>
        <taxon>Actinomycetes</taxon>
        <taxon>Kitasatosporales</taxon>
        <taxon>Streptomycetaceae</taxon>
        <taxon>Kitasatospora</taxon>
    </lineage>
</organism>
<gene>
    <name evidence="1" type="ORF">GCM10009759_38200</name>
</gene>
<comment type="caution">
    <text evidence="1">The sequence shown here is derived from an EMBL/GenBank/DDBJ whole genome shotgun (WGS) entry which is preliminary data.</text>
</comment>
<name>A0ABN2X1H1_9ACTN</name>
<protein>
    <submittedName>
        <fullName evidence="1">Uncharacterized protein</fullName>
    </submittedName>
</protein>
<evidence type="ECO:0000313" key="1">
    <source>
        <dbReference type="EMBL" id="GAA2103145.1"/>
    </source>
</evidence>
<keyword evidence="2" id="KW-1185">Reference proteome</keyword>
<dbReference type="Proteomes" id="UP001500897">
    <property type="component" value="Unassembled WGS sequence"/>
</dbReference>
<sequence length="95" mass="10972">MKPWRDSLPQIPFAYRALPPDGAWMTREEAAACLGIGEFHFNSLMTNTHRIDPVRTTDRQLAVTRASVEAEQHWRATAPRRRKALRLLKDIARSF</sequence>
<reference evidence="1 2" key="1">
    <citation type="journal article" date="2019" name="Int. J. Syst. Evol. Microbiol.">
        <title>The Global Catalogue of Microorganisms (GCM) 10K type strain sequencing project: providing services to taxonomists for standard genome sequencing and annotation.</title>
        <authorList>
            <consortium name="The Broad Institute Genomics Platform"/>
            <consortium name="The Broad Institute Genome Sequencing Center for Infectious Disease"/>
            <person name="Wu L."/>
            <person name="Ma J."/>
        </authorList>
    </citation>
    <scope>NUCLEOTIDE SEQUENCE [LARGE SCALE GENOMIC DNA]</scope>
    <source>
        <strain evidence="1 2">JCM 14559</strain>
    </source>
</reference>
<dbReference type="RefSeq" id="WP_344553494.1">
    <property type="nucleotide sequence ID" value="NZ_BAAANS010000025.1"/>
</dbReference>